<feature type="region of interest" description="Disordered" evidence="1">
    <location>
        <begin position="188"/>
        <end position="229"/>
    </location>
</feature>
<dbReference type="KEGG" id="bvk:117231228"/>
<evidence type="ECO:0000256" key="2">
    <source>
        <dbReference type="SAM" id="SignalP"/>
    </source>
</evidence>
<sequence>MAKFWYFLIFITLTVRAQENAARNLSPSLRECYDNKYLLERDNRLPHSLNTFIAILRKIENTEGLNMDLRSLSVALLHRFRQDGIAPNPAIPNQDGISPFAPIAHQFYRFAQTLRLIPGDALTFPNNSITDVERCTLHFMLSSSIEIFQRGDETKVCRLADTYRYPRDIKNNDKAMIKNTANDVETLSSDEIKSMTNGRNEGNNVTVDPNSRYPEVPPNHPDSARYRGTEPLSLSECPVENGVVKTPWGTTSFGLVLAGIAAATQPETTRLPELLSADVLKKNNSDVMDRSLENKWLATLAGDLAEVALRQGPKNKDIKLNVGLNGHWNSTALPRWYFLNSNSNYEMTTAEIRGDLDGLILANETGKWYSRIPNLRLSQIFDMYYSPVGFFDSSIRACNRRTLFTSVAPNETLVAQTYSASILLEDLAHATLEYPIIEKLSVQAVNELVKYVPSSMNKDLSCTDTDKLCSFNQMSVDLTIILDTNWEFSIIKPILAHLLENININQFNSNFTLINGRDGTPMINSTSNILDFHAYNSSHYYGNSTRGFDLAKSLKELEAYLKNKLNAERARGVGGARSDIVLIVPYISDISKNDKQYCLQTILRIREYIPDTIILFMASSKDPWSDLVQNHMTDLFSISTSIGKDTEEALEPITNIVSRMKQVPKRLFNSQCGSDYISSGSLNSYDDYIVPNGISFYKLHPNYFFNHNTAIVKIQGSESDSLVVCSSRAPLYANATESSKSCASISNDVRSITVSCADATFIRDCPPLYISVASNSTSISYKCTDPRVCRIPTMIKYTISYENMVCANEAIRFTFNISILMIVLVVLNM</sequence>
<evidence type="ECO:0000256" key="1">
    <source>
        <dbReference type="SAM" id="MobiDB-lite"/>
    </source>
</evidence>
<organism evidence="3 4">
    <name type="scientific">Bombus vosnesenskii</name>
    <dbReference type="NCBI Taxonomy" id="207650"/>
    <lineage>
        <taxon>Eukaryota</taxon>
        <taxon>Metazoa</taxon>
        <taxon>Ecdysozoa</taxon>
        <taxon>Arthropoda</taxon>
        <taxon>Hexapoda</taxon>
        <taxon>Insecta</taxon>
        <taxon>Pterygota</taxon>
        <taxon>Neoptera</taxon>
        <taxon>Endopterygota</taxon>
        <taxon>Hymenoptera</taxon>
        <taxon>Apocrita</taxon>
        <taxon>Aculeata</taxon>
        <taxon>Apoidea</taxon>
        <taxon>Anthophila</taxon>
        <taxon>Apidae</taxon>
        <taxon>Bombus</taxon>
        <taxon>Pyrobombus</taxon>
    </lineage>
</organism>
<name>A0A6J3JX31_9HYME</name>
<gene>
    <name evidence="4 5" type="primary">LOC117231228</name>
</gene>
<feature type="chain" id="PRO_5044643801" evidence="2">
    <location>
        <begin position="18"/>
        <end position="829"/>
    </location>
</feature>
<evidence type="ECO:0000313" key="5">
    <source>
        <dbReference type="RefSeq" id="XP_033345349.1"/>
    </source>
</evidence>
<evidence type="ECO:0000313" key="3">
    <source>
        <dbReference type="Proteomes" id="UP000504631"/>
    </source>
</evidence>
<keyword evidence="2" id="KW-0732">Signal</keyword>
<dbReference type="Proteomes" id="UP000504631">
    <property type="component" value="Unplaced"/>
</dbReference>
<dbReference type="RefSeq" id="XP_033345349.1">
    <property type="nucleotide sequence ID" value="XM_033489458.1"/>
</dbReference>
<feature type="signal peptide" evidence="2">
    <location>
        <begin position="1"/>
        <end position="17"/>
    </location>
</feature>
<dbReference type="RefSeq" id="XP_033345348.1">
    <property type="nucleotide sequence ID" value="XM_033489457.1"/>
</dbReference>
<protein>
    <submittedName>
        <fullName evidence="4 5">Uncharacterized protein LOC117231228</fullName>
    </submittedName>
</protein>
<reference evidence="4 5" key="1">
    <citation type="submission" date="2025-04" db="UniProtKB">
        <authorList>
            <consortium name="RefSeq"/>
        </authorList>
    </citation>
    <scope>IDENTIFICATION</scope>
    <source>
        <tissue evidence="4 5">Muscle</tissue>
    </source>
</reference>
<evidence type="ECO:0000313" key="4">
    <source>
        <dbReference type="RefSeq" id="XP_033345348.1"/>
    </source>
</evidence>
<dbReference type="AlphaFoldDB" id="A0A6J3JX31"/>
<accession>A0A6J3JX31</accession>
<keyword evidence="3" id="KW-1185">Reference proteome</keyword>
<dbReference type="GeneID" id="117231228"/>
<feature type="compositionally biased region" description="Polar residues" evidence="1">
    <location>
        <begin position="188"/>
        <end position="209"/>
    </location>
</feature>
<proteinExistence type="predicted"/>